<evidence type="ECO:0000313" key="3">
    <source>
        <dbReference type="Proteomes" id="UP000311469"/>
    </source>
</evidence>
<organism evidence="2 3">
    <name type="scientific">Sphingobium fuliginis ATCC 27551</name>
    <dbReference type="NCBI Taxonomy" id="1208342"/>
    <lineage>
        <taxon>Bacteria</taxon>
        <taxon>Pseudomonadati</taxon>
        <taxon>Pseudomonadota</taxon>
        <taxon>Alphaproteobacteria</taxon>
        <taxon>Sphingomonadales</taxon>
        <taxon>Sphingomonadaceae</taxon>
        <taxon>Sphingobium</taxon>
    </lineage>
</organism>
<dbReference type="SUPFAM" id="SSF53335">
    <property type="entry name" value="S-adenosyl-L-methionine-dependent methyltransferases"/>
    <property type="match status" value="1"/>
</dbReference>
<dbReference type="Gene3D" id="3.40.50.150">
    <property type="entry name" value="Vaccinia Virus protein VP39"/>
    <property type="match status" value="1"/>
</dbReference>
<feature type="domain" description="Methyltransferase" evidence="1">
    <location>
        <begin position="56"/>
        <end position="150"/>
    </location>
</feature>
<dbReference type="Pfam" id="PF13649">
    <property type="entry name" value="Methyltransf_25"/>
    <property type="match status" value="1"/>
</dbReference>
<accession>A0A5B8CGM2</accession>
<keyword evidence="2" id="KW-0808">Transferase</keyword>
<gene>
    <name evidence="2" type="ORF">FIL70_13435</name>
</gene>
<evidence type="ECO:0000259" key="1">
    <source>
        <dbReference type="Pfam" id="PF13649"/>
    </source>
</evidence>
<dbReference type="RefSeq" id="WP_140042516.1">
    <property type="nucleotide sequence ID" value="NZ_CP041016.1"/>
</dbReference>
<keyword evidence="2" id="KW-0489">Methyltransferase</keyword>
<dbReference type="InterPro" id="IPR041698">
    <property type="entry name" value="Methyltransf_25"/>
</dbReference>
<protein>
    <submittedName>
        <fullName evidence="2">Class I SAM-dependent methyltransferase</fullName>
    </submittedName>
</protein>
<sequence length="247" mass="28284">MKISEEQIPLPPVGLVARVTGTEDLQWFRHSGGLSLNDWERSLGGIARNFDQFENIVDYGCGCGRVLRHLKPRLRPEQKLHAMDVDADAIGWVQQNIQGVETHVLSPMPPTTLSNASIDLVLNHSVFTHLTEDVQTLWLAEVARIVKPGGLAVLTFHGRNVWEGYRTHLIESGRVEEEAYINRRLDSYGFHYIGGRTTYEDVLPEYYGSSFQTIDYVEREWQRHFTIKAWYTKAALAHQDILVLERK</sequence>
<dbReference type="KEGG" id="sufl:FIL70_13435"/>
<dbReference type="AlphaFoldDB" id="A0A5B8CGM2"/>
<dbReference type="Proteomes" id="UP000311469">
    <property type="component" value="Chromosome cSF1"/>
</dbReference>
<dbReference type="InterPro" id="IPR029063">
    <property type="entry name" value="SAM-dependent_MTases_sf"/>
</dbReference>
<proteinExistence type="predicted"/>
<name>A0A5B8CGM2_SPHSA</name>
<dbReference type="EMBL" id="CP041016">
    <property type="protein sequence ID" value="QDC38075.1"/>
    <property type="molecule type" value="Genomic_DNA"/>
</dbReference>
<dbReference type="GO" id="GO:0008168">
    <property type="term" value="F:methyltransferase activity"/>
    <property type="evidence" value="ECO:0007669"/>
    <property type="project" value="UniProtKB-KW"/>
</dbReference>
<evidence type="ECO:0000313" key="2">
    <source>
        <dbReference type="EMBL" id="QDC38075.1"/>
    </source>
</evidence>
<dbReference type="CDD" id="cd02440">
    <property type="entry name" value="AdoMet_MTases"/>
    <property type="match status" value="1"/>
</dbReference>
<reference evidence="2 3" key="1">
    <citation type="submission" date="2019-06" db="EMBL/GenBank/DDBJ databases">
        <title>Genome organization and adaptive potential of archetypical organophosphate degarding Sphingobium fuliginis ATCC 27551.</title>
        <authorList>
            <person name="Sarwar A."/>
            <person name="Parthasarathy S."/>
            <person name="Singh C."/>
            <person name="Siddavattam D."/>
        </authorList>
    </citation>
    <scope>NUCLEOTIDE SEQUENCE [LARGE SCALE GENOMIC DNA]</scope>
    <source>
        <strain evidence="2 3">ATCC 27551</strain>
    </source>
</reference>
<dbReference type="GO" id="GO:0032259">
    <property type="term" value="P:methylation"/>
    <property type="evidence" value="ECO:0007669"/>
    <property type="project" value="UniProtKB-KW"/>
</dbReference>